<feature type="transmembrane region" description="Helical" evidence="1">
    <location>
        <begin position="35"/>
        <end position="54"/>
    </location>
</feature>
<feature type="transmembrane region" description="Helical" evidence="1">
    <location>
        <begin position="12"/>
        <end position="29"/>
    </location>
</feature>
<reference evidence="2 3" key="1">
    <citation type="submission" date="2017-09" db="EMBL/GenBank/DDBJ databases">
        <title>Depth-based differentiation of microbial function through sediment-hosted aquifers and enrichment of novel symbionts in the deep terrestrial subsurface.</title>
        <authorList>
            <person name="Probst A.J."/>
            <person name="Ladd B."/>
            <person name="Jarett J.K."/>
            <person name="Geller-Mcgrath D.E."/>
            <person name="Sieber C.M."/>
            <person name="Emerson J.B."/>
            <person name="Anantharaman K."/>
            <person name="Thomas B.C."/>
            <person name="Malmstrom R."/>
            <person name="Stieglmeier M."/>
            <person name="Klingl A."/>
            <person name="Woyke T."/>
            <person name="Ryan C.M."/>
            <person name="Banfield J.F."/>
        </authorList>
    </citation>
    <scope>NUCLEOTIDE SEQUENCE [LARGE SCALE GENOMIC DNA]</scope>
    <source>
        <strain evidence="2">CG07_land_8_20_14_0_80_42_15</strain>
    </source>
</reference>
<accession>A0A2J0KRX0</accession>
<dbReference type="EMBL" id="PEWV01000061">
    <property type="protein sequence ID" value="PIU41331.1"/>
    <property type="molecule type" value="Genomic_DNA"/>
</dbReference>
<evidence type="ECO:0000313" key="2">
    <source>
        <dbReference type="EMBL" id="PIU41331.1"/>
    </source>
</evidence>
<dbReference type="Proteomes" id="UP000230052">
    <property type="component" value="Unassembled WGS sequence"/>
</dbReference>
<dbReference type="PROSITE" id="PS51257">
    <property type="entry name" value="PROKAR_LIPOPROTEIN"/>
    <property type="match status" value="1"/>
</dbReference>
<feature type="transmembrane region" description="Helical" evidence="1">
    <location>
        <begin position="61"/>
        <end position="82"/>
    </location>
</feature>
<proteinExistence type="predicted"/>
<sequence>MKQISVNSHQLAITWALIIGISCIFWKSEGELLNAVTNSIPFILIWIVLFYTLSFKICQKIFSLILFLIFIGSILLAGYLIATKNIDKYGNILYSTAKRVFAYNEKLEVVQTYVGGTDASPEFCMDIKNNSDKAEIVYIKALFSIYDWELDYMKSEMDFVLLNSSHNASSIKPGETRTLKINLANLRYKKDDSIKYRFTDIKTKKSIINIKKSE</sequence>
<keyword evidence="1" id="KW-1133">Transmembrane helix</keyword>
<evidence type="ECO:0000313" key="3">
    <source>
        <dbReference type="Proteomes" id="UP000230052"/>
    </source>
</evidence>
<keyword evidence="1" id="KW-0472">Membrane</keyword>
<comment type="caution">
    <text evidence="2">The sequence shown here is derived from an EMBL/GenBank/DDBJ whole genome shotgun (WGS) entry which is preliminary data.</text>
</comment>
<organism evidence="2 3">
    <name type="scientific">Candidatus Aquitaenariimonas noxiae</name>
    <dbReference type="NCBI Taxonomy" id="1974741"/>
    <lineage>
        <taxon>Bacteria</taxon>
        <taxon>Pseudomonadati</taxon>
        <taxon>Candidatus Omnitrophota</taxon>
        <taxon>Candidatus Aquitaenariimonas</taxon>
    </lineage>
</organism>
<dbReference type="AlphaFoldDB" id="A0A2J0KRX0"/>
<name>A0A2J0KRX0_9BACT</name>
<evidence type="ECO:0000256" key="1">
    <source>
        <dbReference type="SAM" id="Phobius"/>
    </source>
</evidence>
<keyword evidence="1" id="KW-0812">Transmembrane</keyword>
<protein>
    <submittedName>
        <fullName evidence="2">Uncharacterized protein</fullName>
    </submittedName>
</protein>
<gene>
    <name evidence="2" type="ORF">COS99_06090</name>
</gene>